<keyword evidence="8 12" id="KW-0067">ATP-binding</keyword>
<evidence type="ECO:0000256" key="4">
    <source>
        <dbReference type="ARBA" id="ARBA00022741"/>
    </source>
</evidence>
<evidence type="ECO:0000313" key="15">
    <source>
        <dbReference type="Proteomes" id="UP000596063"/>
    </source>
</evidence>
<dbReference type="GO" id="GO:0005524">
    <property type="term" value="F:ATP binding"/>
    <property type="evidence" value="ECO:0007669"/>
    <property type="project" value="UniProtKB-UniRule"/>
</dbReference>
<feature type="binding site" evidence="12">
    <location>
        <position position="443"/>
    </location>
    <ligand>
        <name>Zn(2+)</name>
        <dbReference type="ChEBI" id="CHEBI:29105"/>
        <label>2</label>
    </ligand>
</feature>
<dbReference type="InterPro" id="IPR041222">
    <property type="entry name" value="PriA_3primeBD"/>
</dbReference>
<gene>
    <name evidence="12" type="primary">priA</name>
    <name evidence="14" type="ORF">I6N98_01305</name>
</gene>
<dbReference type="InterPro" id="IPR011545">
    <property type="entry name" value="DEAD/DEAH_box_helicase_dom"/>
</dbReference>
<dbReference type="PANTHER" id="PTHR30580">
    <property type="entry name" value="PRIMOSOMAL PROTEIN N"/>
    <property type="match status" value="1"/>
</dbReference>
<dbReference type="GO" id="GO:0006310">
    <property type="term" value="P:DNA recombination"/>
    <property type="evidence" value="ECO:0007669"/>
    <property type="project" value="InterPro"/>
</dbReference>
<dbReference type="EC" id="5.6.2.4" evidence="12"/>
<evidence type="ECO:0000313" key="14">
    <source>
        <dbReference type="EMBL" id="QQD18541.1"/>
    </source>
</evidence>
<feature type="binding site" evidence="12">
    <location>
        <position position="464"/>
    </location>
    <ligand>
        <name>Zn(2+)</name>
        <dbReference type="ChEBI" id="CHEBI:29105"/>
        <label>2</label>
    </ligand>
</feature>
<feature type="binding site" evidence="12">
    <location>
        <position position="446"/>
    </location>
    <ligand>
        <name>Zn(2+)</name>
        <dbReference type="ChEBI" id="CHEBI:29105"/>
        <label>2</label>
    </ligand>
</feature>
<feature type="binding site" evidence="12">
    <location>
        <position position="477"/>
    </location>
    <ligand>
        <name>Zn(2+)</name>
        <dbReference type="ChEBI" id="CHEBI:29105"/>
        <label>1</label>
    </ligand>
</feature>
<name>A0A7T4R169_9GAMM</name>
<dbReference type="Gene3D" id="3.40.1440.60">
    <property type="entry name" value="PriA, 3(prime) DNA-binding domain"/>
    <property type="match status" value="1"/>
</dbReference>
<evidence type="ECO:0000256" key="10">
    <source>
        <dbReference type="ARBA" id="ARBA00023235"/>
    </source>
</evidence>
<dbReference type="InterPro" id="IPR027417">
    <property type="entry name" value="P-loop_NTPase"/>
</dbReference>
<dbReference type="SMART" id="SM00490">
    <property type="entry name" value="HELICc"/>
    <property type="match status" value="1"/>
</dbReference>
<feature type="binding site" evidence="12">
    <location>
        <position position="437"/>
    </location>
    <ligand>
        <name>Zn(2+)</name>
        <dbReference type="ChEBI" id="CHEBI:29105"/>
        <label>1</label>
    </ligand>
</feature>
<dbReference type="EMBL" id="CP066167">
    <property type="protein sequence ID" value="QQD18541.1"/>
    <property type="molecule type" value="Genomic_DNA"/>
</dbReference>
<keyword evidence="4 12" id="KW-0547">Nucleotide-binding</keyword>
<evidence type="ECO:0000256" key="7">
    <source>
        <dbReference type="ARBA" id="ARBA00022833"/>
    </source>
</evidence>
<keyword evidence="1 12" id="KW-0639">Primosome</keyword>
<dbReference type="GO" id="GO:0006302">
    <property type="term" value="P:double-strand break repair"/>
    <property type="evidence" value="ECO:0007669"/>
    <property type="project" value="InterPro"/>
</dbReference>
<dbReference type="InterPro" id="IPR042115">
    <property type="entry name" value="PriA_3primeBD_sf"/>
</dbReference>
<comment type="function">
    <text evidence="12">Initiates the restart of stalled replication forks, which reloads the replicative helicase on sites other than the origin of replication. Recognizes and binds to abandoned replication forks and remodels them to uncover a helicase loading site. Promotes assembly of the primosome at these replication forks.</text>
</comment>
<evidence type="ECO:0000256" key="1">
    <source>
        <dbReference type="ARBA" id="ARBA00022515"/>
    </source>
</evidence>
<keyword evidence="10 12" id="KW-0413">Isomerase</keyword>
<dbReference type="Gene3D" id="3.40.50.300">
    <property type="entry name" value="P-loop containing nucleotide triphosphate hydrolases"/>
    <property type="match status" value="2"/>
</dbReference>
<reference evidence="14 15" key="1">
    <citation type="submission" date="2020-12" db="EMBL/GenBank/DDBJ databases">
        <authorList>
            <person name="Shan Y."/>
        </authorList>
    </citation>
    <scope>NUCLEOTIDE SEQUENCE [LARGE SCALE GENOMIC DNA]</scope>
    <source>
        <strain evidence="15">csc3.9</strain>
    </source>
</reference>
<dbReference type="NCBIfam" id="NF004067">
    <property type="entry name" value="PRK05580.1-4"/>
    <property type="match status" value="1"/>
</dbReference>
<dbReference type="PANTHER" id="PTHR30580:SF0">
    <property type="entry name" value="PRIMOSOMAL PROTEIN N"/>
    <property type="match status" value="1"/>
</dbReference>
<feature type="binding site" evidence="12">
    <location>
        <position position="474"/>
    </location>
    <ligand>
        <name>Zn(2+)</name>
        <dbReference type="ChEBI" id="CHEBI:29105"/>
        <label>1</label>
    </ligand>
</feature>
<evidence type="ECO:0000259" key="13">
    <source>
        <dbReference type="PROSITE" id="PS51192"/>
    </source>
</evidence>
<dbReference type="InterPro" id="IPR001650">
    <property type="entry name" value="Helicase_C-like"/>
</dbReference>
<evidence type="ECO:0000256" key="11">
    <source>
        <dbReference type="ARBA" id="ARBA00048988"/>
    </source>
</evidence>
<accession>A0A7T4R169</accession>
<dbReference type="CDD" id="cd17929">
    <property type="entry name" value="DEXHc_priA"/>
    <property type="match status" value="1"/>
</dbReference>
<keyword evidence="5 12" id="KW-0378">Hydrolase</keyword>
<comment type="catalytic activity">
    <reaction evidence="11 12">
        <text>ATP + H2O = ADP + phosphate + H(+)</text>
        <dbReference type="Rhea" id="RHEA:13065"/>
        <dbReference type="ChEBI" id="CHEBI:15377"/>
        <dbReference type="ChEBI" id="CHEBI:15378"/>
        <dbReference type="ChEBI" id="CHEBI:30616"/>
        <dbReference type="ChEBI" id="CHEBI:43474"/>
        <dbReference type="ChEBI" id="CHEBI:456216"/>
        <dbReference type="EC" id="5.6.2.4"/>
    </reaction>
</comment>
<dbReference type="KEGG" id="snan:I6N98_01305"/>
<comment type="catalytic activity">
    <reaction evidence="12">
        <text>Couples ATP hydrolysis with the unwinding of duplex DNA by translocating in the 3'-5' direction.</text>
        <dbReference type="EC" id="5.6.2.4"/>
    </reaction>
</comment>
<dbReference type="InterPro" id="IPR014001">
    <property type="entry name" value="Helicase_ATP-bd"/>
</dbReference>
<dbReference type="InterPro" id="IPR040498">
    <property type="entry name" value="PriA_CRR"/>
</dbReference>
<comment type="subunit">
    <text evidence="12">Component of the replication restart primosome.</text>
</comment>
<dbReference type="InterPro" id="IPR041236">
    <property type="entry name" value="PriA_C"/>
</dbReference>
<dbReference type="SMART" id="SM00487">
    <property type="entry name" value="DEXDc"/>
    <property type="match status" value="1"/>
</dbReference>
<organism evidence="14 15">
    <name type="scientific">Spongiibacter nanhainus</name>
    <dbReference type="NCBI Taxonomy" id="2794344"/>
    <lineage>
        <taxon>Bacteria</taxon>
        <taxon>Pseudomonadati</taxon>
        <taxon>Pseudomonadota</taxon>
        <taxon>Gammaproteobacteria</taxon>
        <taxon>Cellvibrionales</taxon>
        <taxon>Spongiibacteraceae</taxon>
        <taxon>Spongiibacter</taxon>
    </lineage>
</organism>
<dbReference type="GO" id="GO:0006269">
    <property type="term" value="P:DNA replication, synthesis of primer"/>
    <property type="evidence" value="ECO:0007669"/>
    <property type="project" value="UniProtKB-KW"/>
</dbReference>
<dbReference type="GO" id="GO:0006270">
    <property type="term" value="P:DNA replication initiation"/>
    <property type="evidence" value="ECO:0007669"/>
    <property type="project" value="TreeGrafter"/>
</dbReference>
<dbReference type="HAMAP" id="MF_00983">
    <property type="entry name" value="PriA"/>
    <property type="match status" value="1"/>
</dbReference>
<dbReference type="GO" id="GO:0016787">
    <property type="term" value="F:hydrolase activity"/>
    <property type="evidence" value="ECO:0007669"/>
    <property type="project" value="UniProtKB-KW"/>
</dbReference>
<dbReference type="AlphaFoldDB" id="A0A7T4R169"/>
<feature type="domain" description="Helicase ATP-binding" evidence="13">
    <location>
        <begin position="210"/>
        <end position="376"/>
    </location>
</feature>
<evidence type="ECO:0000256" key="3">
    <source>
        <dbReference type="ARBA" id="ARBA00022723"/>
    </source>
</evidence>
<dbReference type="CDD" id="cd18804">
    <property type="entry name" value="SF2_C_priA"/>
    <property type="match status" value="1"/>
</dbReference>
<dbReference type="Pfam" id="PF00271">
    <property type="entry name" value="Helicase_C"/>
    <property type="match status" value="1"/>
</dbReference>
<comment type="cofactor">
    <cofactor evidence="12">
        <name>Zn(2+)</name>
        <dbReference type="ChEBI" id="CHEBI:29105"/>
    </cofactor>
    <text evidence="12">Binds 2 zinc ions per subunit.</text>
</comment>
<dbReference type="SUPFAM" id="SSF52540">
    <property type="entry name" value="P-loop containing nucleoside triphosphate hydrolases"/>
    <property type="match status" value="1"/>
</dbReference>
<comment type="similarity">
    <text evidence="12">Belongs to the helicase family. PriA subfamily.</text>
</comment>
<evidence type="ECO:0000256" key="8">
    <source>
        <dbReference type="ARBA" id="ARBA00022840"/>
    </source>
</evidence>
<keyword evidence="9 12" id="KW-0238">DNA-binding</keyword>
<dbReference type="Pfam" id="PF17764">
    <property type="entry name" value="PriA_3primeBD"/>
    <property type="match status" value="1"/>
</dbReference>
<evidence type="ECO:0000256" key="9">
    <source>
        <dbReference type="ARBA" id="ARBA00023125"/>
    </source>
</evidence>
<dbReference type="GO" id="GO:0043138">
    <property type="term" value="F:3'-5' DNA helicase activity"/>
    <property type="evidence" value="ECO:0007669"/>
    <property type="project" value="UniProtKB-EC"/>
</dbReference>
<dbReference type="PROSITE" id="PS51192">
    <property type="entry name" value="HELICASE_ATP_BIND_1"/>
    <property type="match status" value="1"/>
</dbReference>
<feature type="binding site" evidence="12">
    <location>
        <position position="434"/>
    </location>
    <ligand>
        <name>Zn(2+)</name>
        <dbReference type="ChEBI" id="CHEBI:29105"/>
        <label>1</label>
    </ligand>
</feature>
<keyword evidence="2 12" id="KW-0235">DNA replication</keyword>
<dbReference type="FunFam" id="3.40.50.300:FF:000489">
    <property type="entry name" value="Primosome assembly protein PriA"/>
    <property type="match status" value="1"/>
</dbReference>
<evidence type="ECO:0000256" key="6">
    <source>
        <dbReference type="ARBA" id="ARBA00022806"/>
    </source>
</evidence>
<keyword evidence="6 12" id="KW-0347">Helicase</keyword>
<proteinExistence type="inferred from homology"/>
<evidence type="ECO:0000256" key="5">
    <source>
        <dbReference type="ARBA" id="ARBA00022801"/>
    </source>
</evidence>
<dbReference type="FunFam" id="3.40.1440.60:FF:000001">
    <property type="entry name" value="Primosomal protein N"/>
    <property type="match status" value="1"/>
</dbReference>
<keyword evidence="3 12" id="KW-0479">Metal-binding</keyword>
<protein>
    <recommendedName>
        <fullName evidence="12">Replication restart protein PriA</fullName>
    </recommendedName>
    <alternativeName>
        <fullName evidence="12">ATP-dependent DNA helicase PriA</fullName>
        <ecNumber evidence="12">5.6.2.4</ecNumber>
    </alternativeName>
    <alternativeName>
        <fullName evidence="12">DNA 3'-5' helicase PriA</fullName>
    </alternativeName>
</protein>
<sequence>MPQLQSPLLVSVAVPCPLRRTFDYRWPSDRHPEPGQRVLVPFGNRRLVGVVVAPCASAKVDTDKLKSVIEVLDSDRPTLSPALMELGRWAANYYHHPIGECLQNMLPVRLRSAKPPQTQVTLYWQASTGASVDQLSKRAHRQRELLATLMAANAPLSGDTLREAGFTRQQLRQLAEQNLIEQASAPSPAPPPPQAPLALRDEQRSAVEAINGAQGFARFLLEGVTGSGKTEVYLQAIAAQLEQGKQALVLIPEIGLTPQTLSRVESRFPGRVASLHSGMGDSERYQNWQRAQNGDCDIVLGTRSAVFVDLPRLGLIIVDEEHDASYKQQEGWRYSARDIAVKRAADLDCPVVLASATPSLDSLHNANLGRYQTLQLTRRAAGDSPHLTLVDARQRPLKEGLDEVLLKHIADTLAAGEQVLLFLNRRGYAPQLQCHSCGWVADCHACDARMTVHFRQRHLRCHHCDAIRPLPDHCPDCHNHQWLFDGPGTEKLELFLRHHFADTLASTEVIRIDRDSTSQKGSMARLVDRVHEGKPAILVGTQMLAKGHHFPDVTLVGILDIDAGLFSPDYRAAERSGQLLVQVAGRAGRERPGRVLIQTHCPEHPALLTLVQQGYRAFASQQLSERKLLGLPPYAPCALIRADAARLDQAEAFLSAIKTALVDQGIGGQCIGPLPAPMTRRAGRYRASLILQATRRGELHRQLTLACTTGEQLKKTGGLRWSVDVDPIEAS</sequence>
<dbReference type="Pfam" id="PF18319">
    <property type="entry name" value="Zn_ribbon_PriA"/>
    <property type="match status" value="1"/>
</dbReference>
<dbReference type="Pfam" id="PF18074">
    <property type="entry name" value="PriA_C"/>
    <property type="match status" value="1"/>
</dbReference>
<dbReference type="GO" id="GO:0008270">
    <property type="term" value="F:zinc ion binding"/>
    <property type="evidence" value="ECO:0007669"/>
    <property type="project" value="UniProtKB-UniRule"/>
</dbReference>
<keyword evidence="15" id="KW-1185">Reference proteome</keyword>
<feature type="binding site" evidence="12">
    <location>
        <position position="461"/>
    </location>
    <ligand>
        <name>Zn(2+)</name>
        <dbReference type="ChEBI" id="CHEBI:29105"/>
        <label>2</label>
    </ligand>
</feature>
<evidence type="ECO:0000256" key="2">
    <source>
        <dbReference type="ARBA" id="ARBA00022705"/>
    </source>
</evidence>
<keyword evidence="7 12" id="KW-0862">Zinc</keyword>
<dbReference type="NCBIfam" id="TIGR00595">
    <property type="entry name" value="priA"/>
    <property type="match status" value="1"/>
</dbReference>
<dbReference type="GO" id="GO:0003677">
    <property type="term" value="F:DNA binding"/>
    <property type="evidence" value="ECO:0007669"/>
    <property type="project" value="UniProtKB-UniRule"/>
</dbReference>
<dbReference type="Pfam" id="PF00270">
    <property type="entry name" value="DEAD"/>
    <property type="match status" value="1"/>
</dbReference>
<dbReference type="GO" id="GO:1990077">
    <property type="term" value="C:primosome complex"/>
    <property type="evidence" value="ECO:0007669"/>
    <property type="project" value="UniProtKB-UniRule"/>
</dbReference>
<dbReference type="RefSeq" id="WP_198570032.1">
    <property type="nucleotide sequence ID" value="NZ_CP066167.1"/>
</dbReference>
<evidence type="ECO:0000256" key="12">
    <source>
        <dbReference type="HAMAP-Rule" id="MF_00983"/>
    </source>
</evidence>
<dbReference type="Proteomes" id="UP000596063">
    <property type="component" value="Chromosome"/>
</dbReference>
<dbReference type="InterPro" id="IPR005259">
    <property type="entry name" value="PriA"/>
</dbReference>